<dbReference type="SMART" id="SM00248">
    <property type="entry name" value="ANK"/>
    <property type="match status" value="2"/>
</dbReference>
<evidence type="ECO:0000313" key="3">
    <source>
        <dbReference type="WBParaSite" id="PDA_v2.g24574.t1"/>
    </source>
</evidence>
<keyword evidence="2" id="KW-1185">Reference proteome</keyword>
<dbReference type="Pfam" id="PF00023">
    <property type="entry name" value="Ank"/>
    <property type="match status" value="1"/>
</dbReference>
<keyword evidence="1" id="KW-0040">ANK repeat</keyword>
<reference evidence="3" key="1">
    <citation type="submission" date="2022-11" db="UniProtKB">
        <authorList>
            <consortium name="WormBaseParasite"/>
        </authorList>
    </citation>
    <scope>IDENTIFICATION</scope>
</reference>
<dbReference type="AlphaFoldDB" id="A0A914Q1I3"/>
<proteinExistence type="predicted"/>
<feature type="repeat" description="ANK" evidence="1">
    <location>
        <begin position="92"/>
        <end position="125"/>
    </location>
</feature>
<evidence type="ECO:0000256" key="1">
    <source>
        <dbReference type="PROSITE-ProRule" id="PRU00023"/>
    </source>
</evidence>
<dbReference type="SUPFAM" id="SSF48403">
    <property type="entry name" value="Ankyrin repeat"/>
    <property type="match status" value="1"/>
</dbReference>
<dbReference type="PROSITE" id="PS50297">
    <property type="entry name" value="ANK_REP_REGION"/>
    <property type="match status" value="1"/>
</dbReference>
<organism evidence="2 3">
    <name type="scientific">Panagrolaimus davidi</name>
    <dbReference type="NCBI Taxonomy" id="227884"/>
    <lineage>
        <taxon>Eukaryota</taxon>
        <taxon>Metazoa</taxon>
        <taxon>Ecdysozoa</taxon>
        <taxon>Nematoda</taxon>
        <taxon>Chromadorea</taxon>
        <taxon>Rhabditida</taxon>
        <taxon>Tylenchina</taxon>
        <taxon>Panagrolaimomorpha</taxon>
        <taxon>Panagrolaimoidea</taxon>
        <taxon>Panagrolaimidae</taxon>
        <taxon>Panagrolaimus</taxon>
    </lineage>
</organism>
<dbReference type="PROSITE" id="PS50088">
    <property type="entry name" value="ANK_REPEAT"/>
    <property type="match status" value="1"/>
</dbReference>
<protein>
    <submittedName>
        <fullName evidence="3">Uncharacterized protein</fullName>
    </submittedName>
</protein>
<name>A0A914Q1I3_9BILA</name>
<sequence length="125" mass="14197">MTPLSYAVKYNFFNIMVTLLKHDALVEKRAFKDVPKNECTNFLEKIVKCCDFVYSDDITGLKNELDDIEDNSVLNVIVNVKINIQRTKGNDNGQTLLHLAAIANEEKVVTWLIKDKGADPYLTDC</sequence>
<dbReference type="Proteomes" id="UP000887578">
    <property type="component" value="Unplaced"/>
</dbReference>
<accession>A0A914Q1I3</accession>
<dbReference type="Gene3D" id="1.25.40.20">
    <property type="entry name" value="Ankyrin repeat-containing domain"/>
    <property type="match status" value="1"/>
</dbReference>
<dbReference type="WBParaSite" id="PDA_v2.g24574.t1">
    <property type="protein sequence ID" value="PDA_v2.g24574.t1"/>
    <property type="gene ID" value="PDA_v2.g24574"/>
</dbReference>
<evidence type="ECO:0000313" key="2">
    <source>
        <dbReference type="Proteomes" id="UP000887578"/>
    </source>
</evidence>
<dbReference type="InterPro" id="IPR036770">
    <property type="entry name" value="Ankyrin_rpt-contain_sf"/>
</dbReference>
<dbReference type="InterPro" id="IPR002110">
    <property type="entry name" value="Ankyrin_rpt"/>
</dbReference>